<dbReference type="Pfam" id="PF03015">
    <property type="entry name" value="Sterile"/>
    <property type="match status" value="1"/>
</dbReference>
<dbReference type="SUPFAM" id="SSF51735">
    <property type="entry name" value="NAD(P)-binding Rossmann-fold domains"/>
    <property type="match status" value="1"/>
</dbReference>
<comment type="similarity">
    <text evidence="2 10">Belongs to the fatty acyl-CoA reductase family.</text>
</comment>
<sequence>MKELPDRIGDTFKDRTVFITGSTGFVGKVLLEKLLRSTEVKKIYLLIRRKKGKSHTERIQDIFNNMLFKPLTEQKPDAKNKCVAIQGDVSEIDLGISPQDRKTLTDEVDFIFHCAATTRFDHTLKDAIIMNARGTKLMLDLAEECKHLKLFVHVSTAYEAVTYEKLYDPPADPHEVLNSISWIKEDTMRNFTKNLLGDIPNSYTFSKALAESLVYERLGKIPFIITRPAIVVPTYRDPFPGWCNSLNGPMGLFVGAGKGVIRSMYMDYNTHANFVPADCTVSGMLAASWNYLNFPDSPNIINLCVPEKDIKINWGELIFTGYRVINESVPFNNILWYPGGTITTSKLYNNINFVLFQLIPALFIDLLLIVLGYKPILYNIQMRIRKGSEMFEYYTVKEWNFSTKNIEAIRSKLNERENEIYVVQSDVIDVEKYLTDCILVVRRSILKETDDMLPAARRNMKIMYVLNIVTKTSFLSFFMCLRKLPSDARWRYISFPKMIFNSFGSLSLALTSLSIWAKVHLKNRR</sequence>
<dbReference type="InterPro" id="IPR036291">
    <property type="entry name" value="NAD(P)-bd_dom_sf"/>
</dbReference>
<dbReference type="FunFam" id="3.40.50.720:FF:000143">
    <property type="entry name" value="Fatty acyl-CoA reductase"/>
    <property type="match status" value="1"/>
</dbReference>
<keyword evidence="5 10" id="KW-0521">NADP</keyword>
<evidence type="ECO:0000313" key="13">
    <source>
        <dbReference type="EMBL" id="KAJ8954243.1"/>
    </source>
</evidence>
<keyword evidence="7 10" id="KW-0443">Lipid metabolism</keyword>
<comment type="catalytic activity">
    <reaction evidence="9 10">
        <text>a long-chain fatty acyl-CoA + 2 NADPH + 2 H(+) = a long-chain primary fatty alcohol + 2 NADP(+) + CoA</text>
        <dbReference type="Rhea" id="RHEA:52716"/>
        <dbReference type="ChEBI" id="CHEBI:15378"/>
        <dbReference type="ChEBI" id="CHEBI:57287"/>
        <dbReference type="ChEBI" id="CHEBI:57783"/>
        <dbReference type="ChEBI" id="CHEBI:58349"/>
        <dbReference type="ChEBI" id="CHEBI:77396"/>
        <dbReference type="ChEBI" id="CHEBI:83139"/>
        <dbReference type="EC" id="1.2.1.84"/>
    </reaction>
</comment>
<feature type="transmembrane region" description="Helical" evidence="10">
    <location>
        <begin position="353"/>
        <end position="373"/>
    </location>
</feature>
<evidence type="ECO:0000256" key="4">
    <source>
        <dbReference type="ARBA" id="ARBA00022692"/>
    </source>
</evidence>
<dbReference type="CDD" id="cd05236">
    <property type="entry name" value="FAR-N_SDR_e"/>
    <property type="match status" value="1"/>
</dbReference>
<organism evidence="13 14">
    <name type="scientific">Aromia moschata</name>
    <dbReference type="NCBI Taxonomy" id="1265417"/>
    <lineage>
        <taxon>Eukaryota</taxon>
        <taxon>Metazoa</taxon>
        <taxon>Ecdysozoa</taxon>
        <taxon>Arthropoda</taxon>
        <taxon>Hexapoda</taxon>
        <taxon>Insecta</taxon>
        <taxon>Pterygota</taxon>
        <taxon>Neoptera</taxon>
        <taxon>Endopterygota</taxon>
        <taxon>Coleoptera</taxon>
        <taxon>Polyphaga</taxon>
        <taxon>Cucujiformia</taxon>
        <taxon>Chrysomeloidea</taxon>
        <taxon>Cerambycidae</taxon>
        <taxon>Cerambycinae</taxon>
        <taxon>Callichromatini</taxon>
        <taxon>Aromia</taxon>
    </lineage>
</organism>
<evidence type="ECO:0000259" key="12">
    <source>
        <dbReference type="Pfam" id="PF07993"/>
    </source>
</evidence>
<dbReference type="GO" id="GO:0016020">
    <property type="term" value="C:membrane"/>
    <property type="evidence" value="ECO:0007669"/>
    <property type="project" value="UniProtKB-SubCell"/>
</dbReference>
<evidence type="ECO:0000256" key="3">
    <source>
        <dbReference type="ARBA" id="ARBA00022516"/>
    </source>
</evidence>
<comment type="caution">
    <text evidence="13">The sequence shown here is derived from an EMBL/GenBank/DDBJ whole genome shotgun (WGS) entry which is preliminary data.</text>
</comment>
<keyword evidence="3 10" id="KW-0444">Lipid biosynthesis</keyword>
<evidence type="ECO:0000256" key="8">
    <source>
        <dbReference type="ARBA" id="ARBA00023136"/>
    </source>
</evidence>
<dbReference type="GO" id="GO:0080019">
    <property type="term" value="F:alcohol-forming very long-chain fatty acyl-CoA reductase activity"/>
    <property type="evidence" value="ECO:0007669"/>
    <property type="project" value="InterPro"/>
</dbReference>
<dbReference type="Proteomes" id="UP001162162">
    <property type="component" value="Unassembled WGS sequence"/>
</dbReference>
<dbReference type="AlphaFoldDB" id="A0AAV8YUD0"/>
<evidence type="ECO:0000256" key="2">
    <source>
        <dbReference type="ARBA" id="ARBA00005928"/>
    </source>
</evidence>
<dbReference type="EC" id="1.2.1.84" evidence="10"/>
<feature type="transmembrane region" description="Helical" evidence="10">
    <location>
        <begin position="499"/>
        <end position="517"/>
    </location>
</feature>
<keyword evidence="8 10" id="KW-0472">Membrane</keyword>
<dbReference type="EMBL" id="JAPWTK010000050">
    <property type="protein sequence ID" value="KAJ8954243.1"/>
    <property type="molecule type" value="Genomic_DNA"/>
</dbReference>
<feature type="transmembrane region" description="Helical" evidence="10">
    <location>
        <begin position="462"/>
        <end position="479"/>
    </location>
</feature>
<dbReference type="CDD" id="cd09071">
    <property type="entry name" value="FAR_C"/>
    <property type="match status" value="1"/>
</dbReference>
<dbReference type="InterPro" id="IPR026055">
    <property type="entry name" value="FAR"/>
</dbReference>
<feature type="domain" description="Fatty acyl-CoA reductase C-terminal" evidence="11">
    <location>
        <begin position="356"/>
        <end position="448"/>
    </location>
</feature>
<dbReference type="Gene3D" id="3.40.50.720">
    <property type="entry name" value="NAD(P)-binding Rossmann-like Domain"/>
    <property type="match status" value="1"/>
</dbReference>
<evidence type="ECO:0000256" key="9">
    <source>
        <dbReference type="ARBA" id="ARBA00052530"/>
    </source>
</evidence>
<evidence type="ECO:0000256" key="6">
    <source>
        <dbReference type="ARBA" id="ARBA00022989"/>
    </source>
</evidence>
<evidence type="ECO:0000313" key="14">
    <source>
        <dbReference type="Proteomes" id="UP001162162"/>
    </source>
</evidence>
<dbReference type="InterPro" id="IPR033640">
    <property type="entry name" value="FAR_C"/>
</dbReference>
<name>A0AAV8YUD0_9CUCU</name>
<comment type="function">
    <text evidence="10">Catalyzes the reduction of fatty acyl-CoA to fatty alcohols.</text>
</comment>
<evidence type="ECO:0000256" key="7">
    <source>
        <dbReference type="ARBA" id="ARBA00023098"/>
    </source>
</evidence>
<dbReference type="GO" id="GO:0035336">
    <property type="term" value="P:long-chain fatty-acyl-CoA metabolic process"/>
    <property type="evidence" value="ECO:0007669"/>
    <property type="project" value="TreeGrafter"/>
</dbReference>
<evidence type="ECO:0000259" key="11">
    <source>
        <dbReference type="Pfam" id="PF03015"/>
    </source>
</evidence>
<feature type="domain" description="Thioester reductase (TE)" evidence="12">
    <location>
        <begin position="19"/>
        <end position="282"/>
    </location>
</feature>
<dbReference type="PANTHER" id="PTHR11011:SF61">
    <property type="entry name" value="FATTY ACYL-COA REDUCTASE"/>
    <property type="match status" value="1"/>
</dbReference>
<evidence type="ECO:0000256" key="5">
    <source>
        <dbReference type="ARBA" id="ARBA00022857"/>
    </source>
</evidence>
<keyword evidence="6 10" id="KW-1133">Transmembrane helix</keyword>
<proteinExistence type="inferred from homology"/>
<evidence type="ECO:0000256" key="10">
    <source>
        <dbReference type="RuleBase" id="RU363097"/>
    </source>
</evidence>
<keyword evidence="4 10" id="KW-0812">Transmembrane</keyword>
<dbReference type="GO" id="GO:0102965">
    <property type="term" value="F:alcohol-forming long-chain fatty acyl-CoA reductase activity"/>
    <property type="evidence" value="ECO:0007669"/>
    <property type="project" value="UniProtKB-EC"/>
</dbReference>
<dbReference type="GO" id="GO:0005777">
    <property type="term" value="C:peroxisome"/>
    <property type="evidence" value="ECO:0007669"/>
    <property type="project" value="TreeGrafter"/>
</dbReference>
<keyword evidence="10" id="KW-0560">Oxidoreductase</keyword>
<comment type="subcellular location">
    <subcellularLocation>
        <location evidence="1">Membrane</location>
        <topology evidence="1">Multi-pass membrane protein</topology>
    </subcellularLocation>
</comment>
<evidence type="ECO:0000256" key="1">
    <source>
        <dbReference type="ARBA" id="ARBA00004141"/>
    </source>
</evidence>
<gene>
    <name evidence="13" type="ORF">NQ318_005839</name>
</gene>
<accession>A0AAV8YUD0</accession>
<protein>
    <recommendedName>
        <fullName evidence="10">Fatty acyl-CoA reductase</fullName>
        <ecNumber evidence="10">1.2.1.84</ecNumber>
    </recommendedName>
</protein>
<dbReference type="Pfam" id="PF07993">
    <property type="entry name" value="NAD_binding_4"/>
    <property type="match status" value="1"/>
</dbReference>
<reference evidence="13" key="1">
    <citation type="journal article" date="2023" name="Insect Mol. Biol.">
        <title>Genome sequencing provides insights into the evolution of gene families encoding plant cell wall-degrading enzymes in longhorned beetles.</title>
        <authorList>
            <person name="Shin N.R."/>
            <person name="Okamura Y."/>
            <person name="Kirsch R."/>
            <person name="Pauchet Y."/>
        </authorList>
    </citation>
    <scope>NUCLEOTIDE SEQUENCE</scope>
    <source>
        <strain evidence="13">AMC_N1</strain>
    </source>
</reference>
<keyword evidence="14" id="KW-1185">Reference proteome</keyword>
<dbReference type="InterPro" id="IPR013120">
    <property type="entry name" value="FAR_NAD-bd"/>
</dbReference>
<dbReference type="PANTHER" id="PTHR11011">
    <property type="entry name" value="MALE STERILITY PROTEIN 2-RELATED"/>
    <property type="match status" value="1"/>
</dbReference>